<evidence type="ECO:0000256" key="1">
    <source>
        <dbReference type="ARBA" id="ARBA00001946"/>
    </source>
</evidence>
<name>A0A1F5SJK6_9BACT</name>
<dbReference type="PANTHER" id="PTHR11349">
    <property type="entry name" value="NUCLEOSIDE DIPHOSPHATE KINASE"/>
    <property type="match status" value="1"/>
</dbReference>
<sequence>MSNHPQEEKTYLMVKPDGVRRGLTGEILKRIERADLKIIALSMFQPTHQQIDDHYPKDEKWINRLGEKTKSTYEKYGFDLKGEMGTEDTLKIGKEVRKWLIDYMVSAPLVKVIVQGNHAVDLVRKMVGNTMPAVAEMGTIRGDFSADSAAAANRDKRAVHNIVHASETPQEAAHEIEHWFGVDEICSYKRVEDSLR</sequence>
<evidence type="ECO:0000256" key="4">
    <source>
        <dbReference type="ARBA" id="ARBA00022679"/>
    </source>
</evidence>
<evidence type="ECO:0000313" key="9">
    <source>
        <dbReference type="Proteomes" id="UP000178367"/>
    </source>
</evidence>
<dbReference type="EMBL" id="MFGB01000013">
    <property type="protein sequence ID" value="OGF26870.1"/>
    <property type="molecule type" value="Genomic_DNA"/>
</dbReference>
<protein>
    <recommendedName>
        <fullName evidence="3">nucleoside-diphosphate kinase</fullName>
        <ecNumber evidence="3">2.7.4.6</ecNumber>
    </recommendedName>
</protein>
<comment type="cofactor">
    <cofactor evidence="1">
        <name>Mg(2+)</name>
        <dbReference type="ChEBI" id="CHEBI:18420"/>
    </cofactor>
</comment>
<proteinExistence type="inferred from homology"/>
<dbReference type="EC" id="2.7.4.6" evidence="3"/>
<reference evidence="8 9" key="1">
    <citation type="journal article" date="2016" name="Nat. Commun.">
        <title>Thousands of microbial genomes shed light on interconnected biogeochemical processes in an aquifer system.</title>
        <authorList>
            <person name="Anantharaman K."/>
            <person name="Brown C.T."/>
            <person name="Hug L.A."/>
            <person name="Sharon I."/>
            <person name="Castelle C.J."/>
            <person name="Probst A.J."/>
            <person name="Thomas B.C."/>
            <person name="Singh A."/>
            <person name="Wilkins M.J."/>
            <person name="Karaoz U."/>
            <person name="Brodie E.L."/>
            <person name="Williams K.H."/>
            <person name="Hubbard S.S."/>
            <person name="Banfield J.F."/>
        </authorList>
    </citation>
    <scope>NUCLEOTIDE SEQUENCE [LARGE SCALE GENOMIC DNA]</scope>
</reference>
<keyword evidence="4" id="KW-0808">Transferase</keyword>
<dbReference type="InterPro" id="IPR036850">
    <property type="entry name" value="NDK-like_dom_sf"/>
</dbReference>
<keyword evidence="5 8" id="KW-0418">Kinase</keyword>
<evidence type="ECO:0000256" key="5">
    <source>
        <dbReference type="ARBA" id="ARBA00022777"/>
    </source>
</evidence>
<dbReference type="STRING" id="1797994.A2227_06320"/>
<evidence type="ECO:0000256" key="3">
    <source>
        <dbReference type="ARBA" id="ARBA00012966"/>
    </source>
</evidence>
<evidence type="ECO:0000259" key="7">
    <source>
        <dbReference type="SMART" id="SM00562"/>
    </source>
</evidence>
<accession>A0A1F5SJK6</accession>
<dbReference type="Proteomes" id="UP000178367">
    <property type="component" value="Unassembled WGS sequence"/>
</dbReference>
<dbReference type="GO" id="GO:0004550">
    <property type="term" value="F:nucleoside diphosphate kinase activity"/>
    <property type="evidence" value="ECO:0007669"/>
    <property type="project" value="UniProtKB-EC"/>
</dbReference>
<dbReference type="InterPro" id="IPR034907">
    <property type="entry name" value="NDK-like_dom"/>
</dbReference>
<comment type="caution">
    <text evidence="8">The sequence shown here is derived from an EMBL/GenBank/DDBJ whole genome shotgun (WGS) entry which is preliminary data.</text>
</comment>
<gene>
    <name evidence="8" type="ORF">A2227_06320</name>
</gene>
<dbReference type="SUPFAM" id="SSF54919">
    <property type="entry name" value="Nucleoside diphosphate kinase, NDK"/>
    <property type="match status" value="1"/>
</dbReference>
<dbReference type="Pfam" id="PF00334">
    <property type="entry name" value="NDK"/>
    <property type="match status" value="2"/>
</dbReference>
<evidence type="ECO:0000256" key="2">
    <source>
        <dbReference type="ARBA" id="ARBA00008142"/>
    </source>
</evidence>
<dbReference type="AlphaFoldDB" id="A0A1F5SJK6"/>
<evidence type="ECO:0000313" key="8">
    <source>
        <dbReference type="EMBL" id="OGF26870.1"/>
    </source>
</evidence>
<dbReference type="Gene3D" id="3.30.70.141">
    <property type="entry name" value="Nucleoside diphosphate kinase-like domain"/>
    <property type="match status" value="1"/>
</dbReference>
<evidence type="ECO:0000256" key="6">
    <source>
        <dbReference type="PROSITE-ProRule" id="PRU00706"/>
    </source>
</evidence>
<organism evidence="8 9">
    <name type="scientific">Candidatus Falkowbacteria bacterium RIFOXYA2_FULL_47_19</name>
    <dbReference type="NCBI Taxonomy" id="1797994"/>
    <lineage>
        <taxon>Bacteria</taxon>
        <taxon>Candidatus Falkowiibacteriota</taxon>
    </lineage>
</organism>
<dbReference type="SMART" id="SM00562">
    <property type="entry name" value="NDK"/>
    <property type="match status" value="1"/>
</dbReference>
<comment type="caution">
    <text evidence="6">Lacks conserved residue(s) required for the propagation of feature annotation.</text>
</comment>
<dbReference type="PROSITE" id="PS51374">
    <property type="entry name" value="NDPK_LIKE"/>
    <property type="match status" value="1"/>
</dbReference>
<comment type="similarity">
    <text evidence="2 6">Belongs to the NDK family.</text>
</comment>
<feature type="domain" description="Nucleoside diphosphate kinase-like" evidence="7">
    <location>
        <begin position="7"/>
        <end position="187"/>
    </location>
</feature>